<keyword evidence="5" id="KW-0998">Cell outer membrane</keyword>
<keyword evidence="2" id="KW-0812">Transmembrane</keyword>
<keyword evidence="4" id="KW-0472">Membrane</keyword>
<sequence>MPNEKLLYNQKIEGTDKVDADELAVYYRQQPNRRILYLPITPYLYFYYLGKSNYSTQDSLNFITDKKELELKYDKKLAEYENATTQKEINKRSRIRNRYDKKIIKANDKIENGNWFMRSLGEKPTLFDTTLVQQTTEQMTLALHQKGYFANIVTPKISYNKSDTQKVVVTYQVYEGEPQIIRNINYQIQDTVIQKLIFEDSTKRLFNQKGRYNESKLAAERERITSHLRNNGYFDFTKQFVFFDVDSLIQGADYQSDITIAIENPLATAKQKNKKHKRFVIDSVKMIIDGNVFGVVQTKPKRSKYDSIKYLEYKQNYSKRVLNNKIQLRPNQYYSQENEVQTQRSLTQLNMYRFVNMRHDTTGGEFVTTIFANSHTKYNLSLEGGVGVNVSQIIPGPFFSISLLNRNTFGGGELLEFNGRGAIEYQAAIQGLNVSVDQTLRTQQFNFSTNLTIPQFAFPFPKKIQQQLGKYNARTQFQLGFSNTDRPEYTRTNAEFAMRYNWNKMPYKTYQIDAIDILLTNTTRINQAFLANLEELAANGNNLIFNFSRSLTTTIGGSYVYNDNLSDKKVAHYFKQFAEYGGTFLSLNNTNRLDSTQILSDTLTFSRFARIDTDFRYYKPIGKKNVFAYRARLGIAKPLGKESVLPYERYFFVGGGSSLRAWKPRRLGPGSYSPRLENGDYDVRFEQPGELLLELSFEWRRDLMKYIETAVFFDAGNVWMISEDKARPNSEFELNRFWKEIALNTGLGLRLDFSFLIIRADVGIRLYDPTLPLSERWVGNKLFRSPFKNSAVNIAIGYPF</sequence>
<evidence type="ECO:0000313" key="8">
    <source>
        <dbReference type="Proteomes" id="UP000006054"/>
    </source>
</evidence>
<evidence type="ECO:0000313" key="7">
    <source>
        <dbReference type="EMBL" id="AFM03022.1"/>
    </source>
</evidence>
<dbReference type="HOGENOM" id="CLU_010929_0_0_10"/>
<proteinExistence type="predicted"/>
<dbReference type="GO" id="GO:0019867">
    <property type="term" value="C:outer membrane"/>
    <property type="evidence" value="ECO:0007669"/>
    <property type="project" value="InterPro"/>
</dbReference>
<dbReference type="AlphaFoldDB" id="I4AGD7"/>
<evidence type="ECO:0000259" key="6">
    <source>
        <dbReference type="Pfam" id="PF01103"/>
    </source>
</evidence>
<reference evidence="8" key="1">
    <citation type="submission" date="2012-06" db="EMBL/GenBank/DDBJ databases">
        <title>The complete genome of Flexibacter litoralis DSM 6794.</title>
        <authorList>
            <person name="Lucas S."/>
            <person name="Copeland A."/>
            <person name="Lapidus A."/>
            <person name="Glavina del Rio T."/>
            <person name="Dalin E."/>
            <person name="Tice H."/>
            <person name="Bruce D."/>
            <person name="Goodwin L."/>
            <person name="Pitluck S."/>
            <person name="Peters L."/>
            <person name="Ovchinnikova G."/>
            <person name="Lu M."/>
            <person name="Kyrpides N."/>
            <person name="Mavromatis K."/>
            <person name="Ivanova N."/>
            <person name="Brettin T."/>
            <person name="Detter J.C."/>
            <person name="Han C."/>
            <person name="Larimer F."/>
            <person name="Land M."/>
            <person name="Hauser L."/>
            <person name="Markowitz V."/>
            <person name="Cheng J.-F."/>
            <person name="Hugenholtz P."/>
            <person name="Woyke T."/>
            <person name="Wu D."/>
            <person name="Spring S."/>
            <person name="Lang E."/>
            <person name="Kopitz M."/>
            <person name="Brambilla E."/>
            <person name="Klenk H.-P."/>
            <person name="Eisen J.A."/>
        </authorList>
    </citation>
    <scope>NUCLEOTIDE SEQUENCE [LARGE SCALE GENOMIC DNA]</scope>
    <source>
        <strain evidence="8">ATCC 23117 / DSM 6794 / NBRC 15988 / NCIMB 1366 / Sio-4</strain>
    </source>
</reference>
<evidence type="ECO:0000256" key="2">
    <source>
        <dbReference type="ARBA" id="ARBA00022692"/>
    </source>
</evidence>
<keyword evidence="3" id="KW-0732">Signal</keyword>
<evidence type="ECO:0000256" key="1">
    <source>
        <dbReference type="ARBA" id="ARBA00004370"/>
    </source>
</evidence>
<evidence type="ECO:0000256" key="3">
    <source>
        <dbReference type="ARBA" id="ARBA00022729"/>
    </source>
</evidence>
<dbReference type="InterPro" id="IPR000184">
    <property type="entry name" value="Bac_surfAg_D15"/>
</dbReference>
<comment type="subcellular location">
    <subcellularLocation>
        <location evidence="1">Membrane</location>
    </subcellularLocation>
</comment>
<accession>I4AGD7</accession>
<gene>
    <name evidence="7" type="ordered locus">Fleli_0555</name>
</gene>
<feature type="domain" description="Bacterial surface antigen (D15)" evidence="6">
    <location>
        <begin position="470"/>
        <end position="766"/>
    </location>
</feature>
<dbReference type="Proteomes" id="UP000006054">
    <property type="component" value="Chromosome"/>
</dbReference>
<dbReference type="STRING" id="880071.Fleli_0555"/>
<evidence type="ECO:0000256" key="4">
    <source>
        <dbReference type="ARBA" id="ARBA00023136"/>
    </source>
</evidence>
<dbReference type="PANTHER" id="PTHR12815:SF47">
    <property type="entry name" value="TRANSLOCATION AND ASSEMBLY MODULE SUBUNIT TAMA"/>
    <property type="match status" value="1"/>
</dbReference>
<organism evidence="7 8">
    <name type="scientific">Bernardetia litoralis (strain ATCC 23117 / DSM 6794 / NBRC 15988 / NCIMB 1366 / Fx l1 / Sio-4)</name>
    <name type="common">Flexibacter litoralis</name>
    <dbReference type="NCBI Taxonomy" id="880071"/>
    <lineage>
        <taxon>Bacteria</taxon>
        <taxon>Pseudomonadati</taxon>
        <taxon>Bacteroidota</taxon>
        <taxon>Cytophagia</taxon>
        <taxon>Cytophagales</taxon>
        <taxon>Bernardetiaceae</taxon>
        <taxon>Bernardetia</taxon>
    </lineage>
</organism>
<dbReference type="PANTHER" id="PTHR12815">
    <property type="entry name" value="SORTING AND ASSEMBLY MACHINERY SAMM50 PROTEIN FAMILY MEMBER"/>
    <property type="match status" value="1"/>
</dbReference>
<name>I4AGD7_BERLS</name>
<keyword evidence="8" id="KW-1185">Reference proteome</keyword>
<dbReference type="EMBL" id="CP003345">
    <property type="protein sequence ID" value="AFM03022.1"/>
    <property type="molecule type" value="Genomic_DNA"/>
</dbReference>
<protein>
    <submittedName>
        <fullName evidence="7">Outer membrane protein/protective antigen OMA87</fullName>
    </submittedName>
</protein>
<dbReference type="Gene3D" id="2.40.160.50">
    <property type="entry name" value="membrane protein fhac: a member of the omp85/tpsb transporter family"/>
    <property type="match status" value="1"/>
</dbReference>
<evidence type="ECO:0000256" key="5">
    <source>
        <dbReference type="ARBA" id="ARBA00023237"/>
    </source>
</evidence>
<dbReference type="KEGG" id="fli:Fleli_0555"/>
<dbReference type="eggNOG" id="COG4775">
    <property type="taxonomic scope" value="Bacteria"/>
</dbReference>
<dbReference type="InterPro" id="IPR039910">
    <property type="entry name" value="D15-like"/>
</dbReference>
<dbReference type="Pfam" id="PF01103">
    <property type="entry name" value="Omp85"/>
    <property type="match status" value="1"/>
</dbReference>